<accession>A0AAW1WWI3</accession>
<dbReference type="AlphaFoldDB" id="A0AAW1WWI3"/>
<evidence type="ECO:0000256" key="1">
    <source>
        <dbReference type="SAM" id="MobiDB-lite"/>
    </source>
</evidence>
<dbReference type="SUPFAM" id="SSF56672">
    <property type="entry name" value="DNA/RNA polymerases"/>
    <property type="match status" value="1"/>
</dbReference>
<evidence type="ECO:0000259" key="2">
    <source>
        <dbReference type="Pfam" id="PF07727"/>
    </source>
</evidence>
<dbReference type="EMBL" id="JBEDUW010000005">
    <property type="protein sequence ID" value="KAK9928311.1"/>
    <property type="molecule type" value="Genomic_DNA"/>
</dbReference>
<feature type="domain" description="Reverse transcriptase Ty1/copia-type" evidence="2">
    <location>
        <begin position="286"/>
        <end position="527"/>
    </location>
</feature>
<name>A0AAW1WWI3_RUBAR</name>
<comment type="caution">
    <text evidence="3">The sequence shown here is derived from an EMBL/GenBank/DDBJ whole genome shotgun (WGS) entry which is preliminary data.</text>
</comment>
<evidence type="ECO:0000313" key="4">
    <source>
        <dbReference type="Proteomes" id="UP001457282"/>
    </source>
</evidence>
<dbReference type="InterPro" id="IPR013103">
    <property type="entry name" value="RVT_2"/>
</dbReference>
<proteinExistence type="predicted"/>
<feature type="region of interest" description="Disordered" evidence="1">
    <location>
        <begin position="93"/>
        <end position="161"/>
    </location>
</feature>
<dbReference type="Proteomes" id="UP001457282">
    <property type="component" value="Unassembled WGS sequence"/>
</dbReference>
<feature type="compositionally biased region" description="Polar residues" evidence="1">
    <location>
        <begin position="95"/>
        <end position="106"/>
    </location>
</feature>
<feature type="region of interest" description="Disordered" evidence="1">
    <location>
        <begin position="1"/>
        <end position="28"/>
    </location>
</feature>
<organism evidence="3 4">
    <name type="scientific">Rubus argutus</name>
    <name type="common">Southern blackberry</name>
    <dbReference type="NCBI Taxonomy" id="59490"/>
    <lineage>
        <taxon>Eukaryota</taxon>
        <taxon>Viridiplantae</taxon>
        <taxon>Streptophyta</taxon>
        <taxon>Embryophyta</taxon>
        <taxon>Tracheophyta</taxon>
        <taxon>Spermatophyta</taxon>
        <taxon>Magnoliopsida</taxon>
        <taxon>eudicotyledons</taxon>
        <taxon>Gunneridae</taxon>
        <taxon>Pentapetalae</taxon>
        <taxon>rosids</taxon>
        <taxon>fabids</taxon>
        <taxon>Rosales</taxon>
        <taxon>Rosaceae</taxon>
        <taxon>Rosoideae</taxon>
        <taxon>Rosoideae incertae sedis</taxon>
        <taxon>Rubus</taxon>
    </lineage>
</organism>
<feature type="compositionally biased region" description="Low complexity" evidence="1">
    <location>
        <begin position="150"/>
        <end position="161"/>
    </location>
</feature>
<sequence>MGRCFGGRKSNRRSRGARTESTGRFPVHGSLRNGGEVRRMVARGGAPAQLYPFADSKITVTTPAAASTLSQSSVQPYITRTQSNVQQPVLVPHTPSVSTAHSSGQVSISANSSIAASPDPSVNISCDPSHTESVLNTGDFVDPTCDNNQSEHISSSSDSSNLSQDVFASSVHTSIQFDENEGSLHVNSEPGIGISVVLNCAPTRPTSQISEANVLHPVEGIANIVVNEHSMLTRGKRGISQKKCFLAITSSSDDSCTEPYNYKSALKIPEWKQAMQEEYDALMKQKTWTLVALPPEKNLVSCKWIFKIKRNADGSVARHKARLVARGFSQEYGVDYDETFSPVVRHTTVRLILSLAASSGWSLHQLDVKNAFLHGTLHEEVYMTQPSGFEDAIFPSYVCKLEKSLYGLKQAPRAWNDRFTTFLPTIGFHSSHVDPSLFVKFSGSSRVYLLLYVDDIILTGDNATLIEEVKLALQTEFDMKDLGQLHYFLGLEINYLSHGLFVSQHKYAVDLIHKAGLDACHSHLTPSQSGLKLYSDIGDPLSASDAS</sequence>
<evidence type="ECO:0000313" key="3">
    <source>
        <dbReference type="EMBL" id="KAK9928311.1"/>
    </source>
</evidence>
<keyword evidence="4" id="KW-1185">Reference proteome</keyword>
<dbReference type="PANTHER" id="PTHR43383:SF2">
    <property type="entry name" value="AMIDOHYDROLASE 2 FAMILY PROTEIN"/>
    <property type="match status" value="1"/>
</dbReference>
<dbReference type="InterPro" id="IPR043502">
    <property type="entry name" value="DNA/RNA_pol_sf"/>
</dbReference>
<reference evidence="3 4" key="1">
    <citation type="journal article" date="2023" name="G3 (Bethesda)">
        <title>A chromosome-length genome assembly and annotation of blackberry (Rubus argutus, cv. 'Hillquist').</title>
        <authorList>
            <person name="Bruna T."/>
            <person name="Aryal R."/>
            <person name="Dudchenko O."/>
            <person name="Sargent D.J."/>
            <person name="Mead D."/>
            <person name="Buti M."/>
            <person name="Cavallini A."/>
            <person name="Hytonen T."/>
            <person name="Andres J."/>
            <person name="Pham M."/>
            <person name="Weisz D."/>
            <person name="Mascagni F."/>
            <person name="Usai G."/>
            <person name="Natali L."/>
            <person name="Bassil N."/>
            <person name="Fernandez G.E."/>
            <person name="Lomsadze A."/>
            <person name="Armour M."/>
            <person name="Olukolu B."/>
            <person name="Poorten T."/>
            <person name="Britton C."/>
            <person name="Davik J."/>
            <person name="Ashrafi H."/>
            <person name="Aiden E.L."/>
            <person name="Borodovsky M."/>
            <person name="Worthington M."/>
        </authorList>
    </citation>
    <scope>NUCLEOTIDE SEQUENCE [LARGE SCALE GENOMIC DNA]</scope>
    <source>
        <strain evidence="3">PI 553951</strain>
    </source>
</reference>
<protein>
    <recommendedName>
        <fullName evidence="2">Reverse transcriptase Ty1/copia-type domain-containing protein</fullName>
    </recommendedName>
</protein>
<feature type="compositionally biased region" description="Polar residues" evidence="1">
    <location>
        <begin position="120"/>
        <end position="136"/>
    </location>
</feature>
<dbReference type="Pfam" id="PF07727">
    <property type="entry name" value="RVT_2"/>
    <property type="match status" value="1"/>
</dbReference>
<dbReference type="PANTHER" id="PTHR43383">
    <property type="entry name" value="NODULIN 6"/>
    <property type="match status" value="1"/>
</dbReference>
<gene>
    <name evidence="3" type="ORF">M0R45_025454</name>
</gene>
<feature type="compositionally biased region" description="Low complexity" evidence="1">
    <location>
        <begin position="107"/>
        <end position="117"/>
    </location>
</feature>